<evidence type="ECO:0000256" key="1">
    <source>
        <dbReference type="SAM" id="MobiDB-lite"/>
    </source>
</evidence>
<gene>
    <name evidence="2" type="ORF">DFH07DRAFT_775197</name>
</gene>
<feature type="region of interest" description="Disordered" evidence="1">
    <location>
        <begin position="214"/>
        <end position="233"/>
    </location>
</feature>
<feature type="compositionally biased region" description="Basic and acidic residues" evidence="1">
    <location>
        <begin position="224"/>
        <end position="233"/>
    </location>
</feature>
<dbReference type="EMBL" id="JARJLG010000083">
    <property type="protein sequence ID" value="KAJ7750055.1"/>
    <property type="molecule type" value="Genomic_DNA"/>
</dbReference>
<comment type="caution">
    <text evidence="2">The sequence shown here is derived from an EMBL/GenBank/DDBJ whole genome shotgun (WGS) entry which is preliminary data.</text>
</comment>
<sequence>MLPMLNSRENRATRIFFRLFQLSSTQLNSCYHGRHAGYHVVPLPAAQRWQPYERVQPGFRLACTSPIRAQRHHRPGCHGKSTTSFWVGQGPNVQHPVHTPHPDTSECDPEHRHDDTVPKSRIIKVPLAQNKTDGGTGNVTSTVFMQFATQNWGQYTLAKQGPNKNVRQLERIRQGCEHAILAVQPIIHAKERLYPDIKLVKPTSGMARYLNRVSQHQTKQQNRFPKDPKSSVC</sequence>
<protein>
    <submittedName>
        <fullName evidence="2">Uncharacterized protein</fullName>
    </submittedName>
</protein>
<evidence type="ECO:0000313" key="3">
    <source>
        <dbReference type="Proteomes" id="UP001215280"/>
    </source>
</evidence>
<dbReference type="Proteomes" id="UP001215280">
    <property type="component" value="Unassembled WGS sequence"/>
</dbReference>
<accession>A0AAD7IT93</accession>
<proteinExistence type="predicted"/>
<name>A0AAD7IT93_9AGAR</name>
<feature type="compositionally biased region" description="Basic and acidic residues" evidence="1">
    <location>
        <begin position="100"/>
        <end position="118"/>
    </location>
</feature>
<feature type="region of interest" description="Disordered" evidence="1">
    <location>
        <begin position="71"/>
        <end position="119"/>
    </location>
</feature>
<dbReference type="AlphaFoldDB" id="A0AAD7IT93"/>
<evidence type="ECO:0000313" key="2">
    <source>
        <dbReference type="EMBL" id="KAJ7750055.1"/>
    </source>
</evidence>
<keyword evidence="3" id="KW-1185">Reference proteome</keyword>
<feature type="compositionally biased region" description="Polar residues" evidence="1">
    <location>
        <begin position="214"/>
        <end position="223"/>
    </location>
</feature>
<organism evidence="2 3">
    <name type="scientific">Mycena maculata</name>
    <dbReference type="NCBI Taxonomy" id="230809"/>
    <lineage>
        <taxon>Eukaryota</taxon>
        <taxon>Fungi</taxon>
        <taxon>Dikarya</taxon>
        <taxon>Basidiomycota</taxon>
        <taxon>Agaricomycotina</taxon>
        <taxon>Agaricomycetes</taxon>
        <taxon>Agaricomycetidae</taxon>
        <taxon>Agaricales</taxon>
        <taxon>Marasmiineae</taxon>
        <taxon>Mycenaceae</taxon>
        <taxon>Mycena</taxon>
    </lineage>
</organism>
<reference evidence="2" key="1">
    <citation type="submission" date="2023-03" db="EMBL/GenBank/DDBJ databases">
        <title>Massive genome expansion in bonnet fungi (Mycena s.s.) driven by repeated elements and novel gene families across ecological guilds.</title>
        <authorList>
            <consortium name="Lawrence Berkeley National Laboratory"/>
            <person name="Harder C.B."/>
            <person name="Miyauchi S."/>
            <person name="Viragh M."/>
            <person name="Kuo A."/>
            <person name="Thoen E."/>
            <person name="Andreopoulos B."/>
            <person name="Lu D."/>
            <person name="Skrede I."/>
            <person name="Drula E."/>
            <person name="Henrissat B."/>
            <person name="Morin E."/>
            <person name="Kohler A."/>
            <person name="Barry K."/>
            <person name="LaButti K."/>
            <person name="Morin E."/>
            <person name="Salamov A."/>
            <person name="Lipzen A."/>
            <person name="Mereny Z."/>
            <person name="Hegedus B."/>
            <person name="Baldrian P."/>
            <person name="Stursova M."/>
            <person name="Weitz H."/>
            <person name="Taylor A."/>
            <person name="Grigoriev I.V."/>
            <person name="Nagy L.G."/>
            <person name="Martin F."/>
            <person name="Kauserud H."/>
        </authorList>
    </citation>
    <scope>NUCLEOTIDE SEQUENCE</scope>
    <source>
        <strain evidence="2">CBHHK188m</strain>
    </source>
</reference>